<evidence type="ECO:0000313" key="1">
    <source>
        <dbReference type="EMBL" id="KAG5926938.1"/>
    </source>
</evidence>
<name>A0A8K0J8Z6_9HYPO</name>
<reference evidence="1" key="1">
    <citation type="journal article" date="2020" name="bioRxiv">
        <title>Whole genome comparisons of ergot fungi reveals the divergence and evolution of species within the genus Claviceps are the result of varying mechanisms driving genome evolution and host range expansion.</title>
        <authorList>
            <person name="Wyka S.A."/>
            <person name="Mondo S.J."/>
            <person name="Liu M."/>
            <person name="Dettman J."/>
            <person name="Nalam V."/>
            <person name="Broders K.D."/>
        </authorList>
    </citation>
    <scope>NUCLEOTIDE SEQUENCE</scope>
    <source>
        <strain evidence="1">CCC 489</strain>
    </source>
</reference>
<protein>
    <submittedName>
        <fullName evidence="1">Uncharacterized protein</fullName>
    </submittedName>
</protein>
<accession>A0A8K0J8Z6</accession>
<gene>
    <name evidence="1" type="ORF">E4U42_002785</name>
</gene>
<comment type="caution">
    <text evidence="1">The sequence shown here is derived from an EMBL/GenBank/DDBJ whole genome shotgun (WGS) entry which is preliminary data.</text>
</comment>
<organism evidence="1 2">
    <name type="scientific">Claviceps africana</name>
    <dbReference type="NCBI Taxonomy" id="83212"/>
    <lineage>
        <taxon>Eukaryota</taxon>
        <taxon>Fungi</taxon>
        <taxon>Dikarya</taxon>
        <taxon>Ascomycota</taxon>
        <taxon>Pezizomycotina</taxon>
        <taxon>Sordariomycetes</taxon>
        <taxon>Hypocreomycetidae</taxon>
        <taxon>Hypocreales</taxon>
        <taxon>Clavicipitaceae</taxon>
        <taxon>Claviceps</taxon>
    </lineage>
</organism>
<dbReference type="EMBL" id="SRPY01000223">
    <property type="protein sequence ID" value="KAG5926938.1"/>
    <property type="molecule type" value="Genomic_DNA"/>
</dbReference>
<dbReference type="Proteomes" id="UP000811619">
    <property type="component" value="Unassembled WGS sequence"/>
</dbReference>
<proteinExistence type="predicted"/>
<evidence type="ECO:0000313" key="2">
    <source>
        <dbReference type="Proteomes" id="UP000811619"/>
    </source>
</evidence>
<dbReference type="AlphaFoldDB" id="A0A8K0J8Z6"/>
<sequence length="93" mass="9974">MIKAVEHSSMVDGLECCGLPWQSPGNSGGGRRSFIKDVQAAADVFWLGAWSPEPGARSVATLVPMRLGSQADSYALRHNLTASHVPASEREHE</sequence>
<keyword evidence="2" id="KW-1185">Reference proteome</keyword>